<dbReference type="Pfam" id="PF03135">
    <property type="entry name" value="CagE_TrbE_VirB"/>
    <property type="match status" value="1"/>
</dbReference>
<dbReference type="InterPro" id="IPR018145">
    <property type="entry name" value="CagE_TrbE_VirB_cntrl_dom"/>
</dbReference>
<gene>
    <name evidence="5" type="ORF">C5615_32845</name>
</gene>
<dbReference type="Proteomes" id="UP000238206">
    <property type="component" value="Unassembled WGS sequence"/>
</dbReference>
<evidence type="ECO:0000259" key="4">
    <source>
        <dbReference type="Pfam" id="PF03135"/>
    </source>
</evidence>
<name>A0A2S8I7T9_BURCE</name>
<dbReference type="PANTHER" id="PTHR30121">
    <property type="entry name" value="UNCHARACTERIZED PROTEIN YJGR-RELATED"/>
    <property type="match status" value="1"/>
</dbReference>
<feature type="domain" description="CagE TrbE VirB component of type IV transporter system central" evidence="4">
    <location>
        <begin position="160"/>
        <end position="355"/>
    </location>
</feature>
<dbReference type="Gene3D" id="3.40.50.300">
    <property type="entry name" value="P-loop containing nucleotide triphosphate hydrolases"/>
    <property type="match status" value="1"/>
</dbReference>
<evidence type="ECO:0000256" key="3">
    <source>
        <dbReference type="SAM" id="MobiDB-lite"/>
    </source>
</evidence>
<dbReference type="RefSeq" id="WP_105393233.1">
    <property type="nucleotide sequence ID" value="NZ_PUIQ01000062.1"/>
</dbReference>
<dbReference type="EMBL" id="PUIQ01000062">
    <property type="protein sequence ID" value="PQP10851.1"/>
    <property type="molecule type" value="Genomic_DNA"/>
</dbReference>
<comment type="similarity">
    <text evidence="1">Belongs to the TrbE/VirB4 family.</text>
</comment>
<reference evidence="5 6" key="1">
    <citation type="submission" date="2018-02" db="EMBL/GenBank/DDBJ databases">
        <title>Draft genome sequencing of Burkholderia cepacia Y14-15.</title>
        <authorList>
            <person name="Zheng B.-X."/>
        </authorList>
    </citation>
    <scope>NUCLEOTIDE SEQUENCE [LARGE SCALE GENOMIC DNA]</scope>
    <source>
        <strain evidence="5 6">Y14-15</strain>
    </source>
</reference>
<accession>A0A2S8I7T9</accession>
<feature type="region of interest" description="Disordered" evidence="3">
    <location>
        <begin position="779"/>
        <end position="801"/>
    </location>
</feature>
<protein>
    <submittedName>
        <fullName evidence="5">Transporter</fullName>
    </submittedName>
</protein>
<dbReference type="PANTHER" id="PTHR30121:SF6">
    <property type="entry name" value="SLR6007 PROTEIN"/>
    <property type="match status" value="1"/>
</dbReference>
<evidence type="ECO:0000256" key="1">
    <source>
        <dbReference type="ARBA" id="ARBA00006512"/>
    </source>
</evidence>
<proteinExistence type="inferred from homology"/>
<evidence type="ECO:0000313" key="5">
    <source>
        <dbReference type="EMBL" id="PQP10851.1"/>
    </source>
</evidence>
<dbReference type="AlphaFoldDB" id="A0A2S8I7T9"/>
<evidence type="ECO:0000256" key="2">
    <source>
        <dbReference type="SAM" id="Coils"/>
    </source>
</evidence>
<dbReference type="InterPro" id="IPR027417">
    <property type="entry name" value="P-loop_NTPase"/>
</dbReference>
<feature type="coiled-coil region" evidence="2">
    <location>
        <begin position="259"/>
        <end position="290"/>
    </location>
</feature>
<organism evidence="5 6">
    <name type="scientific">Burkholderia cepacia</name>
    <name type="common">Pseudomonas cepacia</name>
    <dbReference type="NCBI Taxonomy" id="292"/>
    <lineage>
        <taxon>Bacteria</taxon>
        <taxon>Pseudomonadati</taxon>
        <taxon>Pseudomonadota</taxon>
        <taxon>Betaproteobacteria</taxon>
        <taxon>Burkholderiales</taxon>
        <taxon>Burkholderiaceae</taxon>
        <taxon>Burkholderia</taxon>
        <taxon>Burkholderia cepacia complex</taxon>
    </lineage>
</organism>
<evidence type="ECO:0000313" key="6">
    <source>
        <dbReference type="Proteomes" id="UP000238206"/>
    </source>
</evidence>
<keyword evidence="2" id="KW-0175">Coiled coil</keyword>
<dbReference type="InterPro" id="IPR051162">
    <property type="entry name" value="T4SS_component"/>
</dbReference>
<sequence>MRVSNDLNRLVAAAEDKLPRIGRPVSLTTTSIDNGGAMMVLRVNGVPFESVSRGEIEARYDSWNRQLAAMTLEKGNRLSLWSTFRRRRVSFGDEYRFFNPFIQQTVDKYLQRFRKHHHYENSFYITAILQGDDLDESVRELEELGESLTKSLIAYDPQPLETYEHNGILFSEPYQFIGELVNGIDERVPVTQATGRDLIPTSHLHFHYDTVEIRTDRSTRFATCYDLKDFPKAGWGQTNPLLTLPVEFTFTQSFGCLSTAEAMEAIEAQKNNLESVEDKATYQIEELKEALALIAGRDLAFGDYHGALVVYGDTAEAAISNGAYVTSRALNDCGFKFVKATASAPYTYLSQVPGFKTKPRPMPKSTRNLASSFSMHTYSAGKARGNPLGDGSALMPVQTVAKSLFSLNCHASRLDENSIGEKVAGHTLILGSTGTGKTTLETMLLAFLERFDPKFFALDLDQGLRIFLEELGAVYYTLREGEPTGLAPLGLPDTKRNRAHLYDLVGACCRDENGKLSADDQRQIKHAVDTVMALENIEHRTFSRLMESIPDTGEENSLWLRLSQWCHATNGRFAWALDNEPSTLTNIADVRRIGFDVTDFLKKNYAPTEPVLAHLLYLKEQMQRKGGLLATVIAEFWLPASYPTTQELIRKSLKTGRKADEFLILDSQSPEDAIQCPVFAEIRDLTATKIYLPNPDATPDGYKLLNLTDREFRTLKALSKESRTFLIKQSNQSAFATLDLGGMNDEIAVLSSSLDNVAIWEECTRDAHGDTDLRMKLFQERRKGKRERKPEAEAAPTEEVE</sequence>
<comment type="caution">
    <text evidence="5">The sequence shown here is derived from an EMBL/GenBank/DDBJ whole genome shotgun (WGS) entry which is preliminary data.</text>
</comment>
<dbReference type="GO" id="GO:0005524">
    <property type="term" value="F:ATP binding"/>
    <property type="evidence" value="ECO:0007669"/>
    <property type="project" value="InterPro"/>
</dbReference>
<dbReference type="SUPFAM" id="SSF52540">
    <property type="entry name" value="P-loop containing nucleoside triphosphate hydrolases"/>
    <property type="match status" value="1"/>
</dbReference>